<protein>
    <submittedName>
        <fullName evidence="8">Uncharacterized protein</fullName>
    </submittedName>
</protein>
<dbReference type="PANTHER" id="PTHR45649">
    <property type="entry name" value="AMINO-ACID PERMEASE BAT1"/>
    <property type="match status" value="1"/>
</dbReference>
<dbReference type="EMBL" id="JAVRQU010000006">
    <property type="protein sequence ID" value="KAK5702006.1"/>
    <property type="molecule type" value="Genomic_DNA"/>
</dbReference>
<reference evidence="8" key="1">
    <citation type="submission" date="2023-08" db="EMBL/GenBank/DDBJ databases">
        <title>Black Yeasts Isolated from many extreme environments.</title>
        <authorList>
            <person name="Coleine C."/>
            <person name="Stajich J.E."/>
            <person name="Selbmann L."/>
        </authorList>
    </citation>
    <scope>NUCLEOTIDE SEQUENCE</scope>
    <source>
        <strain evidence="8">CCFEE 5810</strain>
    </source>
</reference>
<proteinExistence type="predicted"/>
<keyword evidence="3 7" id="KW-0812">Transmembrane</keyword>
<feature type="transmembrane region" description="Helical" evidence="7">
    <location>
        <begin position="88"/>
        <end position="106"/>
    </location>
</feature>
<evidence type="ECO:0000313" key="8">
    <source>
        <dbReference type="EMBL" id="KAK5702006.1"/>
    </source>
</evidence>
<feature type="transmembrane region" description="Helical" evidence="7">
    <location>
        <begin position="58"/>
        <end position="81"/>
    </location>
</feature>
<evidence type="ECO:0000256" key="5">
    <source>
        <dbReference type="ARBA" id="ARBA00023136"/>
    </source>
</evidence>
<feature type="transmembrane region" description="Helical" evidence="7">
    <location>
        <begin position="180"/>
        <end position="201"/>
    </location>
</feature>
<comment type="subcellular location">
    <subcellularLocation>
        <location evidence="1">Membrane</location>
        <topology evidence="1">Multi-pass membrane protein</topology>
    </subcellularLocation>
</comment>
<gene>
    <name evidence="8" type="ORF">LTR97_004824</name>
</gene>
<dbReference type="GO" id="GO:0016020">
    <property type="term" value="C:membrane"/>
    <property type="evidence" value="ECO:0007669"/>
    <property type="project" value="UniProtKB-SubCell"/>
</dbReference>
<feature type="transmembrane region" description="Helical" evidence="7">
    <location>
        <begin position="248"/>
        <end position="266"/>
    </location>
</feature>
<dbReference type="PIRSF" id="PIRSF006060">
    <property type="entry name" value="AA_transporter"/>
    <property type="match status" value="1"/>
</dbReference>
<comment type="caution">
    <text evidence="8">The sequence shown here is derived from an EMBL/GenBank/DDBJ whole genome shotgun (WGS) entry which is preliminary data.</text>
</comment>
<evidence type="ECO:0000256" key="6">
    <source>
        <dbReference type="SAM" id="MobiDB-lite"/>
    </source>
</evidence>
<evidence type="ECO:0000256" key="1">
    <source>
        <dbReference type="ARBA" id="ARBA00004141"/>
    </source>
</evidence>
<feature type="transmembrane region" description="Helical" evidence="7">
    <location>
        <begin position="391"/>
        <end position="411"/>
    </location>
</feature>
<keyword evidence="2" id="KW-0813">Transport</keyword>
<organism evidence="8 9">
    <name type="scientific">Elasticomyces elasticus</name>
    <dbReference type="NCBI Taxonomy" id="574655"/>
    <lineage>
        <taxon>Eukaryota</taxon>
        <taxon>Fungi</taxon>
        <taxon>Dikarya</taxon>
        <taxon>Ascomycota</taxon>
        <taxon>Pezizomycotina</taxon>
        <taxon>Dothideomycetes</taxon>
        <taxon>Dothideomycetidae</taxon>
        <taxon>Mycosphaerellales</taxon>
        <taxon>Teratosphaeriaceae</taxon>
        <taxon>Elasticomyces</taxon>
    </lineage>
</organism>
<feature type="region of interest" description="Disordered" evidence="6">
    <location>
        <begin position="1"/>
        <end position="39"/>
    </location>
</feature>
<dbReference type="GO" id="GO:0022857">
    <property type="term" value="F:transmembrane transporter activity"/>
    <property type="evidence" value="ECO:0007669"/>
    <property type="project" value="InterPro"/>
</dbReference>
<feature type="transmembrane region" description="Helical" evidence="7">
    <location>
        <begin position="461"/>
        <end position="484"/>
    </location>
</feature>
<dbReference type="Gene3D" id="1.20.1740.10">
    <property type="entry name" value="Amino acid/polyamine transporter I"/>
    <property type="match status" value="1"/>
</dbReference>
<keyword evidence="4 7" id="KW-1133">Transmembrane helix</keyword>
<evidence type="ECO:0000256" key="7">
    <source>
        <dbReference type="SAM" id="Phobius"/>
    </source>
</evidence>
<feature type="transmembrane region" description="Helical" evidence="7">
    <location>
        <begin position="423"/>
        <end position="441"/>
    </location>
</feature>
<feature type="transmembrane region" description="Helical" evidence="7">
    <location>
        <begin position="286"/>
        <end position="308"/>
    </location>
</feature>
<evidence type="ECO:0000256" key="3">
    <source>
        <dbReference type="ARBA" id="ARBA00022692"/>
    </source>
</evidence>
<accession>A0AAN7W7C7</accession>
<dbReference type="PANTHER" id="PTHR45649:SF14">
    <property type="entry name" value="GABA PERMEASE"/>
    <property type="match status" value="1"/>
</dbReference>
<dbReference type="AlphaFoldDB" id="A0AAN7W7C7"/>
<evidence type="ECO:0000256" key="2">
    <source>
        <dbReference type="ARBA" id="ARBA00022448"/>
    </source>
</evidence>
<feature type="transmembrane region" description="Helical" evidence="7">
    <location>
        <begin position="490"/>
        <end position="511"/>
    </location>
</feature>
<evidence type="ECO:0000256" key="4">
    <source>
        <dbReference type="ARBA" id="ARBA00022989"/>
    </source>
</evidence>
<dbReference type="Proteomes" id="UP001310594">
    <property type="component" value="Unassembled WGS sequence"/>
</dbReference>
<feature type="transmembrane region" description="Helical" evidence="7">
    <location>
        <begin position="207"/>
        <end position="227"/>
    </location>
</feature>
<keyword evidence="5 7" id="KW-0472">Membrane</keyword>
<name>A0AAN7W7C7_9PEZI</name>
<dbReference type="Pfam" id="PF13520">
    <property type="entry name" value="AA_permease_2"/>
    <property type="match status" value="1"/>
</dbReference>
<evidence type="ECO:0000313" key="9">
    <source>
        <dbReference type="Proteomes" id="UP001310594"/>
    </source>
</evidence>
<sequence>MDDKAGVSAQHSTFEYGQSPDEENSGHARHSRGHDEADMNRIGVKQELRRNFHSISTFSLTCIVMGTWMGMIASSSFSLINGGRAGTVWIYIITWIFQTPVIASMAEMASMAPTSAGQYHWVSEFAPPSMQNFLSYISGWLSALGWNSNIAVTAYVAANIILALVSLANPSYTPQPWQQTVMMIGLVAVAILFNAFGARMLPSFEGGLLIFDIIGFFAVLIPLWVLAPKISAHDIFASFFNGGEWSSTGAAVIVGILAPAGAFIGADSAAHLSEEVANASLTVPRVMFATVLINGALGLVAIVSYVACIQDVEEQILNSTIAFPFMEVFQTATGSTAGAIGMSVPFVVLAFSMTLNSVAAASRQAWSFGRDGGLPFSPWFHKVHVIFGQPLPVNAMFSTLIMTVVLGLINLGSAEAFNSINGLISGAIALTYGLSIGCVLWRRLFGQPLPYARWSLGRFGLLTNGTGFLFEMFVMVMSFFPLFSTVTTKTMNWGIAMFGGASIICAIYYVVKGRHVYVGPVARVKRE</sequence>
<dbReference type="InterPro" id="IPR002293">
    <property type="entry name" value="AA/rel_permease1"/>
</dbReference>
<feature type="transmembrane region" description="Helical" evidence="7">
    <location>
        <begin position="150"/>
        <end position="168"/>
    </location>
</feature>